<dbReference type="PANTHER" id="PTHR42790">
    <property type="entry name" value="AMINOTRANSFERASE"/>
    <property type="match status" value="1"/>
</dbReference>
<accession>W4LV81</accession>
<evidence type="ECO:0000256" key="4">
    <source>
        <dbReference type="ARBA" id="ARBA00022898"/>
    </source>
</evidence>
<proteinExistence type="predicted"/>
<evidence type="ECO:0000256" key="2">
    <source>
        <dbReference type="ARBA" id="ARBA00022576"/>
    </source>
</evidence>
<name>W4LV81_ENTF1</name>
<dbReference type="InterPro" id="IPR015422">
    <property type="entry name" value="PyrdxlP-dep_Trfase_small"/>
</dbReference>
<dbReference type="PANTHER" id="PTHR42790:SF19">
    <property type="entry name" value="KYNURENINE_ALPHA-AMINOADIPATE AMINOTRANSFERASE, MITOCHONDRIAL"/>
    <property type="match status" value="1"/>
</dbReference>
<comment type="caution">
    <text evidence="5">The sequence shown here is derived from an EMBL/GenBank/DDBJ whole genome shotgun (WGS) entry which is preliminary data.</text>
</comment>
<keyword evidence="4" id="KW-0663">Pyridoxal phosphate</keyword>
<keyword evidence="6" id="KW-1185">Reference proteome</keyword>
<dbReference type="Gene3D" id="3.90.1150.10">
    <property type="entry name" value="Aspartate Aminotransferase, domain 1"/>
    <property type="match status" value="1"/>
</dbReference>
<dbReference type="Proteomes" id="UP000019141">
    <property type="component" value="Unassembled WGS sequence"/>
</dbReference>
<sequence length="121" mass="12915">ARCLAADVVQSNLVRIRNLLRPRHDAAVSASRRLFGDALLAVPNGGYFLGVHLRVRVDEAALLAAAQAEGIVIASGSAFYPPSAAPPAGTLFFRLPFHALDPLEFATGVERLVKLAEQCRP</sequence>
<gene>
    <name evidence="5" type="ORF">ETSY1_05075</name>
</gene>
<dbReference type="GO" id="GO:0008483">
    <property type="term" value="F:transaminase activity"/>
    <property type="evidence" value="ECO:0007669"/>
    <property type="project" value="UniProtKB-KW"/>
</dbReference>
<dbReference type="InterPro" id="IPR050859">
    <property type="entry name" value="Class-I_PLP-dep_aminotransf"/>
</dbReference>
<evidence type="ECO:0000256" key="1">
    <source>
        <dbReference type="ARBA" id="ARBA00001933"/>
    </source>
</evidence>
<dbReference type="HOGENOM" id="CLU_2031437_0_0_7"/>
<dbReference type="AlphaFoldDB" id="W4LV81"/>
<keyword evidence="3" id="KW-0808">Transferase</keyword>
<evidence type="ECO:0008006" key="7">
    <source>
        <dbReference type="Google" id="ProtNLM"/>
    </source>
</evidence>
<dbReference type="EMBL" id="AZHW01000181">
    <property type="protein sequence ID" value="ETX02024.1"/>
    <property type="molecule type" value="Genomic_DNA"/>
</dbReference>
<reference evidence="5 6" key="1">
    <citation type="journal article" date="2014" name="Nature">
        <title>An environmental bacterial taxon with a large and distinct metabolic repertoire.</title>
        <authorList>
            <person name="Wilson M.C."/>
            <person name="Mori T."/>
            <person name="Ruckert C."/>
            <person name="Uria A.R."/>
            <person name="Helf M.J."/>
            <person name="Takada K."/>
            <person name="Gernert C."/>
            <person name="Steffens U.A."/>
            <person name="Heycke N."/>
            <person name="Schmitt S."/>
            <person name="Rinke C."/>
            <person name="Helfrich E.J."/>
            <person name="Brachmann A.O."/>
            <person name="Gurgui C."/>
            <person name="Wakimoto T."/>
            <person name="Kracht M."/>
            <person name="Crusemann M."/>
            <person name="Hentschel U."/>
            <person name="Abe I."/>
            <person name="Matsunaga S."/>
            <person name="Kalinowski J."/>
            <person name="Takeyama H."/>
            <person name="Piel J."/>
        </authorList>
    </citation>
    <scope>NUCLEOTIDE SEQUENCE [LARGE SCALE GENOMIC DNA]</scope>
    <source>
        <strain evidence="6">TSY1</strain>
    </source>
</reference>
<dbReference type="SUPFAM" id="SSF53383">
    <property type="entry name" value="PLP-dependent transferases"/>
    <property type="match status" value="1"/>
</dbReference>
<organism evidence="5 6">
    <name type="scientific">Entotheonella factor</name>
    <dbReference type="NCBI Taxonomy" id="1429438"/>
    <lineage>
        <taxon>Bacteria</taxon>
        <taxon>Pseudomonadati</taxon>
        <taxon>Nitrospinota/Tectimicrobiota group</taxon>
        <taxon>Candidatus Tectimicrobiota</taxon>
        <taxon>Candidatus Entotheonellia</taxon>
        <taxon>Candidatus Entotheonellales</taxon>
        <taxon>Candidatus Entotheonellaceae</taxon>
        <taxon>Candidatus Entotheonella</taxon>
    </lineage>
</organism>
<protein>
    <recommendedName>
        <fullName evidence="7">Aminotransferase class I/classII domain-containing protein</fullName>
    </recommendedName>
</protein>
<comment type="cofactor">
    <cofactor evidence="1">
        <name>pyridoxal 5'-phosphate</name>
        <dbReference type="ChEBI" id="CHEBI:597326"/>
    </cofactor>
</comment>
<evidence type="ECO:0000313" key="5">
    <source>
        <dbReference type="EMBL" id="ETX02024.1"/>
    </source>
</evidence>
<feature type="non-terminal residue" evidence="5">
    <location>
        <position position="1"/>
    </location>
</feature>
<keyword evidence="2" id="KW-0032">Aminotransferase</keyword>
<dbReference type="InterPro" id="IPR015424">
    <property type="entry name" value="PyrdxlP-dep_Trfase"/>
</dbReference>
<evidence type="ECO:0000256" key="3">
    <source>
        <dbReference type="ARBA" id="ARBA00022679"/>
    </source>
</evidence>
<evidence type="ECO:0000313" key="6">
    <source>
        <dbReference type="Proteomes" id="UP000019141"/>
    </source>
</evidence>
<dbReference type="GO" id="GO:1901605">
    <property type="term" value="P:alpha-amino acid metabolic process"/>
    <property type="evidence" value="ECO:0007669"/>
    <property type="project" value="TreeGrafter"/>
</dbReference>